<gene>
    <name evidence="2" type="primary">PGBD3_1</name>
    <name evidence="2" type="ORF">FJT64_009484</name>
</gene>
<name>A0A6A4VG74_AMPAM</name>
<dbReference type="Pfam" id="PF13843">
    <property type="entry name" value="DDE_Tnp_1_7"/>
    <property type="match status" value="1"/>
</dbReference>
<evidence type="ECO:0000313" key="2">
    <source>
        <dbReference type="EMBL" id="KAF0292543.1"/>
    </source>
</evidence>
<evidence type="ECO:0000313" key="3">
    <source>
        <dbReference type="Proteomes" id="UP000440578"/>
    </source>
</evidence>
<dbReference type="AlphaFoldDB" id="A0A6A4VG74"/>
<dbReference type="EMBL" id="VIIS01001805">
    <property type="protein sequence ID" value="KAF0292543.1"/>
    <property type="molecule type" value="Genomic_DNA"/>
</dbReference>
<dbReference type="InterPro" id="IPR029526">
    <property type="entry name" value="PGBD"/>
</dbReference>
<feature type="domain" description="PiggyBac transposable element-derived protein" evidence="1">
    <location>
        <begin position="1"/>
        <end position="106"/>
    </location>
</feature>
<protein>
    <submittedName>
        <fullName evidence="2">PiggyBac transposable element-derived protein 3</fullName>
    </submittedName>
</protein>
<reference evidence="2 3" key="1">
    <citation type="submission" date="2019-07" db="EMBL/GenBank/DDBJ databases">
        <title>Draft genome assembly of a fouling barnacle, Amphibalanus amphitrite (Darwin, 1854): The first reference genome for Thecostraca.</title>
        <authorList>
            <person name="Kim W."/>
        </authorList>
    </citation>
    <scope>NUCLEOTIDE SEQUENCE [LARGE SCALE GENOMIC DNA]</scope>
    <source>
        <strain evidence="2">SNU_AA5</strain>
        <tissue evidence="2">Soma without cirri and trophi</tissue>
    </source>
</reference>
<comment type="caution">
    <text evidence="2">The sequence shown here is derived from an EMBL/GenBank/DDBJ whole genome shotgun (WGS) entry which is preliminary data.</text>
</comment>
<accession>A0A6A4VG74</accession>
<keyword evidence="3" id="KW-1185">Reference proteome</keyword>
<dbReference type="Proteomes" id="UP000440578">
    <property type="component" value="Unassembled WGS sequence"/>
</dbReference>
<dbReference type="OrthoDB" id="6363608at2759"/>
<evidence type="ECO:0000259" key="1">
    <source>
        <dbReference type="Pfam" id="PF13843"/>
    </source>
</evidence>
<dbReference type="PANTHER" id="PTHR46599:SF3">
    <property type="entry name" value="PIGGYBAC TRANSPOSABLE ELEMENT-DERIVED PROTEIN 4"/>
    <property type="match status" value="1"/>
</dbReference>
<organism evidence="2 3">
    <name type="scientific">Amphibalanus amphitrite</name>
    <name type="common">Striped barnacle</name>
    <name type="synonym">Balanus amphitrite</name>
    <dbReference type="NCBI Taxonomy" id="1232801"/>
    <lineage>
        <taxon>Eukaryota</taxon>
        <taxon>Metazoa</taxon>
        <taxon>Ecdysozoa</taxon>
        <taxon>Arthropoda</taxon>
        <taxon>Crustacea</taxon>
        <taxon>Multicrustacea</taxon>
        <taxon>Cirripedia</taxon>
        <taxon>Thoracica</taxon>
        <taxon>Thoracicalcarea</taxon>
        <taxon>Balanomorpha</taxon>
        <taxon>Balanoidea</taxon>
        <taxon>Balanidae</taxon>
        <taxon>Amphibalaninae</taxon>
        <taxon>Amphibalanus</taxon>
    </lineage>
</organism>
<proteinExistence type="predicted"/>
<dbReference type="PANTHER" id="PTHR46599">
    <property type="entry name" value="PIGGYBAC TRANSPOSABLE ELEMENT-DERIVED PROTEIN 4"/>
    <property type="match status" value="1"/>
</dbReference>
<sequence length="220" mass="25346">MFTRELLENILEQSNLYATQHGRRLNMTMEELLGIIGVMMMTGYRTTHNKKHLWSAKDDVSSVWAQELMPRNRFLELLQNLHLADNSNISKDRYYKSINYRLDSWGHAMKSQRWVRERHHARQAAAVVPMRQQADFLEAAIINGKKSRLIRNTDYKTADSTILDVFITCTGTKVHKSNANRLFKGVWRQAFGEAAANFTARGGRFGTVMATVENAPDKQQ</sequence>